<dbReference type="Proteomes" id="UP001501470">
    <property type="component" value="Unassembled WGS sequence"/>
</dbReference>
<proteinExistence type="inferred from homology"/>
<keyword evidence="4" id="KW-1003">Cell membrane</keyword>
<keyword evidence="7 9" id="KW-0472">Membrane</keyword>
<evidence type="ECO:0000256" key="3">
    <source>
        <dbReference type="ARBA" id="ARBA00022448"/>
    </source>
</evidence>
<feature type="transmembrane region" description="Helical" evidence="9">
    <location>
        <begin position="283"/>
        <end position="300"/>
    </location>
</feature>
<sequence length="415" mass="43372">MARPRRPGRQRVLHPAPPPVTDFGRAYRRAVATGLGLLTVAAGAFALYNVRQILVQVAVAVFVAVSLDPAVRLLVRRGVRRPVAVAVIMVLAVALLAGFVWSLAPPLVGQAGDLLRNVPQYLRELPERSRAYREVADRYGLTAKLTELARTLPGRIGGGALGVITGIFSAVLNVLLVTVLTVYFMADLPRIRRGVVRLVPRRGRPHAAQAIDVVIDKVGGYMIGNLIISLFAGVSSFACLFLLDVPFALPLAFFVAVTDLIPLIGATVGAVGCTVVALVTRGLWPAAVVVVVFFLLYQQLENYLIAPRVLRGTVDLSPIAVLLAALAGGAVLGVVGALMAIPVVAAIKVLMTPMVDALDEPPAGRAPPAAGEAPAGRATPAAGEASAGREAPASPSDPVPAARDEEPGKTSKLDT</sequence>
<keyword evidence="5 9" id="KW-0812">Transmembrane</keyword>
<feature type="transmembrane region" description="Helical" evidence="9">
    <location>
        <begin position="223"/>
        <end position="243"/>
    </location>
</feature>
<dbReference type="Pfam" id="PF01594">
    <property type="entry name" value="AI-2E_transport"/>
    <property type="match status" value="1"/>
</dbReference>
<reference evidence="10 11" key="1">
    <citation type="journal article" date="2019" name="Int. J. Syst. Evol. Microbiol.">
        <title>The Global Catalogue of Microorganisms (GCM) 10K type strain sequencing project: providing services to taxonomists for standard genome sequencing and annotation.</title>
        <authorList>
            <consortium name="The Broad Institute Genomics Platform"/>
            <consortium name="The Broad Institute Genome Sequencing Center for Infectious Disease"/>
            <person name="Wu L."/>
            <person name="Ma J."/>
        </authorList>
    </citation>
    <scope>NUCLEOTIDE SEQUENCE [LARGE SCALE GENOMIC DNA]</scope>
    <source>
        <strain evidence="10 11">JCM 15933</strain>
    </source>
</reference>
<feature type="transmembrane region" description="Helical" evidence="9">
    <location>
        <begin position="160"/>
        <end position="184"/>
    </location>
</feature>
<comment type="caution">
    <text evidence="10">The sequence shown here is derived from an EMBL/GenBank/DDBJ whole genome shotgun (WGS) entry which is preliminary data.</text>
</comment>
<evidence type="ECO:0000256" key="7">
    <source>
        <dbReference type="ARBA" id="ARBA00023136"/>
    </source>
</evidence>
<comment type="similarity">
    <text evidence="2">Belongs to the autoinducer-2 exporter (AI-2E) (TC 2.A.86) family.</text>
</comment>
<gene>
    <name evidence="10" type="ORF">GCM10009827_097790</name>
</gene>
<evidence type="ECO:0000256" key="9">
    <source>
        <dbReference type="SAM" id="Phobius"/>
    </source>
</evidence>
<evidence type="ECO:0000256" key="8">
    <source>
        <dbReference type="SAM" id="MobiDB-lite"/>
    </source>
</evidence>
<evidence type="ECO:0000256" key="5">
    <source>
        <dbReference type="ARBA" id="ARBA00022692"/>
    </source>
</evidence>
<evidence type="ECO:0000256" key="6">
    <source>
        <dbReference type="ARBA" id="ARBA00022989"/>
    </source>
</evidence>
<evidence type="ECO:0000256" key="2">
    <source>
        <dbReference type="ARBA" id="ARBA00009773"/>
    </source>
</evidence>
<dbReference type="EMBL" id="BAAAQD010000030">
    <property type="protein sequence ID" value="GAA1560932.1"/>
    <property type="molecule type" value="Genomic_DNA"/>
</dbReference>
<dbReference type="PANTHER" id="PTHR21716">
    <property type="entry name" value="TRANSMEMBRANE PROTEIN"/>
    <property type="match status" value="1"/>
</dbReference>
<keyword evidence="3" id="KW-0813">Transport</keyword>
<dbReference type="InterPro" id="IPR002549">
    <property type="entry name" value="AI-2E-like"/>
</dbReference>
<organism evidence="10 11">
    <name type="scientific">Dactylosporangium maewongense</name>
    <dbReference type="NCBI Taxonomy" id="634393"/>
    <lineage>
        <taxon>Bacteria</taxon>
        <taxon>Bacillati</taxon>
        <taxon>Actinomycetota</taxon>
        <taxon>Actinomycetes</taxon>
        <taxon>Micromonosporales</taxon>
        <taxon>Micromonosporaceae</taxon>
        <taxon>Dactylosporangium</taxon>
    </lineage>
</organism>
<dbReference type="PANTHER" id="PTHR21716:SF53">
    <property type="entry name" value="PERMEASE PERM-RELATED"/>
    <property type="match status" value="1"/>
</dbReference>
<feature type="transmembrane region" description="Helical" evidence="9">
    <location>
        <begin position="30"/>
        <end position="47"/>
    </location>
</feature>
<comment type="subcellular location">
    <subcellularLocation>
        <location evidence="1">Cell membrane</location>
        <topology evidence="1">Multi-pass membrane protein</topology>
    </subcellularLocation>
</comment>
<feature type="transmembrane region" description="Helical" evidence="9">
    <location>
        <begin position="83"/>
        <end position="104"/>
    </location>
</feature>
<feature type="compositionally biased region" description="Basic and acidic residues" evidence="8">
    <location>
        <begin position="402"/>
        <end position="415"/>
    </location>
</feature>
<name>A0ABN2CN85_9ACTN</name>
<feature type="transmembrane region" description="Helical" evidence="9">
    <location>
        <begin position="320"/>
        <end position="347"/>
    </location>
</feature>
<dbReference type="RefSeq" id="WP_344511884.1">
    <property type="nucleotide sequence ID" value="NZ_BAAAQD010000030.1"/>
</dbReference>
<feature type="transmembrane region" description="Helical" evidence="9">
    <location>
        <begin position="53"/>
        <end position="71"/>
    </location>
</feature>
<evidence type="ECO:0000313" key="10">
    <source>
        <dbReference type="EMBL" id="GAA1560932.1"/>
    </source>
</evidence>
<keyword evidence="6 9" id="KW-1133">Transmembrane helix</keyword>
<feature type="compositionally biased region" description="Low complexity" evidence="8">
    <location>
        <begin position="361"/>
        <end position="401"/>
    </location>
</feature>
<evidence type="ECO:0000313" key="11">
    <source>
        <dbReference type="Proteomes" id="UP001501470"/>
    </source>
</evidence>
<feature type="region of interest" description="Disordered" evidence="8">
    <location>
        <begin position="361"/>
        <end position="415"/>
    </location>
</feature>
<feature type="transmembrane region" description="Helical" evidence="9">
    <location>
        <begin position="249"/>
        <end position="276"/>
    </location>
</feature>
<accession>A0ABN2CN85</accession>
<protein>
    <submittedName>
        <fullName evidence="10">AI-2E family transporter</fullName>
    </submittedName>
</protein>
<keyword evidence="11" id="KW-1185">Reference proteome</keyword>
<evidence type="ECO:0000256" key="4">
    <source>
        <dbReference type="ARBA" id="ARBA00022475"/>
    </source>
</evidence>
<evidence type="ECO:0000256" key="1">
    <source>
        <dbReference type="ARBA" id="ARBA00004651"/>
    </source>
</evidence>